<dbReference type="AlphaFoldDB" id="A0A239AR14"/>
<keyword evidence="2" id="KW-1185">Reference proteome</keyword>
<evidence type="ECO:0000313" key="1">
    <source>
        <dbReference type="EMBL" id="SNR97752.1"/>
    </source>
</evidence>
<proteinExistence type="predicted"/>
<dbReference type="OrthoDB" id="5470185at2"/>
<sequence>MCALWKKKPAGPAPRGRADAVSEILGEAVSQRVRACLTFLDDVTNIKDLVVSFEEADAEGVVVRIPSLCGMPENWIGAPVVCHFRINDAQREKRMLFFKFSTSVIAVEPTTDGEVRIGLAAPEALENAQQRRCVRVAVDSARVPLFSLWLGLPEGTRIAGNSPRIVSGNAASACVRMGNLSTTGLRLIVRTDAEGALASELQDAQGCAFYFEAKREDADTTEAFFANAKLRNVQCEAGREEALLGFEFLAEGAIDDDGCIKWEPLKSGEITGLGPFVFKWNLTDFCKGRTMQ</sequence>
<name>A0A239AR14_9BACT</name>
<accession>A0A239AR14</accession>
<evidence type="ECO:0000313" key="2">
    <source>
        <dbReference type="Proteomes" id="UP000198324"/>
    </source>
</evidence>
<protein>
    <submittedName>
        <fullName evidence="1">Uncharacterized protein</fullName>
    </submittedName>
</protein>
<gene>
    <name evidence="1" type="ORF">SAMN04488503_2147</name>
</gene>
<dbReference type="EMBL" id="FZOC01000004">
    <property type="protein sequence ID" value="SNR97752.1"/>
    <property type="molecule type" value="Genomic_DNA"/>
</dbReference>
<dbReference type="Proteomes" id="UP000198324">
    <property type="component" value="Unassembled WGS sequence"/>
</dbReference>
<dbReference type="RefSeq" id="WP_089274368.1">
    <property type="nucleotide sequence ID" value="NZ_FZOC01000004.1"/>
</dbReference>
<reference evidence="1 2" key="1">
    <citation type="submission" date="2017-06" db="EMBL/GenBank/DDBJ databases">
        <authorList>
            <person name="Kim H.J."/>
            <person name="Triplett B.A."/>
        </authorList>
    </citation>
    <scope>NUCLEOTIDE SEQUENCE [LARGE SCALE GENOMIC DNA]</scope>
    <source>
        <strain evidence="1 2">DSM 13116</strain>
    </source>
</reference>
<organism evidence="1 2">
    <name type="scientific">Humidesulfovibrio mexicanus</name>
    <dbReference type="NCBI Taxonomy" id="147047"/>
    <lineage>
        <taxon>Bacteria</taxon>
        <taxon>Pseudomonadati</taxon>
        <taxon>Thermodesulfobacteriota</taxon>
        <taxon>Desulfovibrionia</taxon>
        <taxon>Desulfovibrionales</taxon>
        <taxon>Desulfovibrionaceae</taxon>
        <taxon>Humidesulfovibrio</taxon>
    </lineage>
</organism>